<dbReference type="InterPro" id="IPR028889">
    <property type="entry name" value="USP"/>
</dbReference>
<keyword evidence="4 6" id="KW-0378">Hydrolase</keyword>
<dbReference type="PROSITE" id="PS00972">
    <property type="entry name" value="USP_1"/>
    <property type="match status" value="1"/>
</dbReference>
<dbReference type="SUPFAM" id="SSF54236">
    <property type="entry name" value="Ubiquitin-like"/>
    <property type="match status" value="1"/>
</dbReference>
<dbReference type="Gene3D" id="3.90.70.10">
    <property type="entry name" value="Cysteine proteinases"/>
    <property type="match status" value="1"/>
</dbReference>
<dbReference type="PANTHER" id="PTHR43982">
    <property type="entry name" value="UBIQUITIN CARBOXYL-TERMINAL HYDROLASE"/>
    <property type="match status" value="1"/>
</dbReference>
<dbReference type="GO" id="GO:0070628">
    <property type="term" value="F:proteasome binding"/>
    <property type="evidence" value="ECO:0007669"/>
    <property type="project" value="TreeGrafter"/>
</dbReference>
<organism evidence="9 11">
    <name type="scientific">Dracunculus medinensis</name>
    <name type="common">Guinea worm</name>
    <dbReference type="NCBI Taxonomy" id="318479"/>
    <lineage>
        <taxon>Eukaryota</taxon>
        <taxon>Metazoa</taxon>
        <taxon>Ecdysozoa</taxon>
        <taxon>Nematoda</taxon>
        <taxon>Chromadorea</taxon>
        <taxon>Rhabditida</taxon>
        <taxon>Spirurina</taxon>
        <taxon>Dracunculoidea</taxon>
        <taxon>Dracunculidae</taxon>
        <taxon>Dracunculus</taxon>
    </lineage>
</organism>
<dbReference type="EMBL" id="UYYG01001187">
    <property type="protein sequence ID" value="VDN59682.1"/>
    <property type="molecule type" value="Genomic_DNA"/>
</dbReference>
<dbReference type="InterPro" id="IPR044635">
    <property type="entry name" value="UBP14-like"/>
</dbReference>
<proteinExistence type="inferred from homology"/>
<dbReference type="GO" id="GO:0016579">
    <property type="term" value="P:protein deubiquitination"/>
    <property type="evidence" value="ECO:0007669"/>
    <property type="project" value="InterPro"/>
</dbReference>
<name>A0A158Q557_DRAME</name>
<dbReference type="InterPro" id="IPR001394">
    <property type="entry name" value="Peptidase_C19_UCH"/>
</dbReference>
<dbReference type="WBParaSite" id="DME_0000654401-mRNA-1">
    <property type="protein sequence ID" value="DME_0000654401-mRNA-1"/>
    <property type="gene ID" value="DME_0000654401"/>
</dbReference>
<evidence type="ECO:0000313" key="11">
    <source>
        <dbReference type="WBParaSite" id="DME_0000654401-mRNA-1"/>
    </source>
</evidence>
<evidence type="ECO:0000256" key="5">
    <source>
        <dbReference type="ARBA" id="ARBA00022807"/>
    </source>
</evidence>
<dbReference type="PROSITE" id="PS50235">
    <property type="entry name" value="USP_3"/>
    <property type="match status" value="1"/>
</dbReference>
<keyword evidence="10" id="KW-1185">Reference proteome</keyword>
<dbReference type="Proteomes" id="UP000274756">
    <property type="component" value="Unassembled WGS sequence"/>
</dbReference>
<dbReference type="SUPFAM" id="SSF54001">
    <property type="entry name" value="Cysteine proteinases"/>
    <property type="match status" value="1"/>
</dbReference>
<dbReference type="GO" id="GO:0043161">
    <property type="term" value="P:proteasome-mediated ubiquitin-dependent protein catabolic process"/>
    <property type="evidence" value="ECO:0007669"/>
    <property type="project" value="InterPro"/>
</dbReference>
<reference evidence="8 10" key="2">
    <citation type="submission" date="2018-11" db="EMBL/GenBank/DDBJ databases">
        <authorList>
            <consortium name="Pathogen Informatics"/>
        </authorList>
    </citation>
    <scope>NUCLEOTIDE SEQUENCE [LARGE SCALE GENOMIC DNA]</scope>
</reference>
<dbReference type="AlphaFoldDB" id="A0A158Q557"/>
<dbReference type="Gene3D" id="3.10.20.90">
    <property type="entry name" value="Phosphatidylinositol 3-kinase Catalytic Subunit, Chain A, domain 1"/>
    <property type="match status" value="1"/>
</dbReference>
<keyword evidence="3 6" id="KW-0833">Ubl conjugation pathway</keyword>
<keyword evidence="5 6" id="KW-0788">Thiol protease</keyword>
<dbReference type="EC" id="3.4.19.12" evidence="6"/>
<feature type="domain" description="USP" evidence="7">
    <location>
        <begin position="113"/>
        <end position="501"/>
    </location>
</feature>
<dbReference type="GO" id="GO:0004843">
    <property type="term" value="F:cysteine-type deubiquitinase activity"/>
    <property type="evidence" value="ECO:0007669"/>
    <property type="project" value="UniProtKB-UniRule"/>
</dbReference>
<evidence type="ECO:0000256" key="1">
    <source>
        <dbReference type="ARBA" id="ARBA00000707"/>
    </source>
</evidence>
<gene>
    <name evidence="8" type="ORF">DME_LOCUS9655</name>
</gene>
<dbReference type="InterPro" id="IPR038765">
    <property type="entry name" value="Papain-like_cys_pep_sf"/>
</dbReference>
<dbReference type="InterPro" id="IPR029071">
    <property type="entry name" value="Ubiquitin-like_domsf"/>
</dbReference>
<dbReference type="PANTHER" id="PTHR43982:SF1">
    <property type="entry name" value="UBIQUITIN CARBOXYL-TERMINAL HYDROLASE 14"/>
    <property type="match status" value="1"/>
</dbReference>
<evidence type="ECO:0000313" key="8">
    <source>
        <dbReference type="EMBL" id="VDN59682.1"/>
    </source>
</evidence>
<evidence type="ECO:0000313" key="10">
    <source>
        <dbReference type="Proteomes" id="UP000274756"/>
    </source>
</evidence>
<accession>A0A158Q557</accession>
<dbReference type="Proteomes" id="UP000038040">
    <property type="component" value="Unplaced"/>
</dbReference>
<evidence type="ECO:0000259" key="7">
    <source>
        <dbReference type="PROSITE" id="PS50235"/>
    </source>
</evidence>
<sequence length="505" mass="57719">MPHLIVKWGREKLEVNADLNEAPLLLKSQLYAITGVLPERQKVLIKVNLFAFFYCFIGKTLGDDDWNGITLNDGAVIMMMGSAGDLPQVPEHRQQFIEDMTESEIAAAADLPIGIKNLGNTCYLNATIQYLRVIPEIREALNAYSGTRNTIFPDLAANLRARSLTTAIKDIFMLMETPICKKQGFIVPIIVLQVLRRVFPKFATRDQYQFMQQDANECWTDLVRTIKAALQSEDSNSHIIEQFMEGSFDGTLKNLETEDEPLFKYSEKFLQLSCFLNQEVRYLQSGIKNKFKEVFEKHSEVLGRNAHYERNERLGRLPAYLSIQMVRFFYKEKDNVSAKILKDVKFPLDLDVFDMCTPELQAKLLPMREVFKVFKFSEIFKQENPLILEVAQEDGKAEEMMRDPDAKKLSEKKNEASEAMPFSFEDDPGSNNSGFYELIAVITHKGRSSSSGHYVAWIKIGADRWAMCDDDQVHAVTPEEILKLSGGGDWHCAYLLLYGPRILKK</sequence>
<dbReference type="CDD" id="cd16104">
    <property type="entry name" value="Ubl_USP14_like"/>
    <property type="match status" value="1"/>
</dbReference>
<comment type="catalytic activity">
    <reaction evidence="1 6">
        <text>Thiol-dependent hydrolysis of ester, thioester, amide, peptide and isopeptide bonds formed by the C-terminal Gly of ubiquitin (a 76-residue protein attached to proteins as an intracellular targeting signal).</text>
        <dbReference type="EC" id="3.4.19.12"/>
    </reaction>
</comment>
<dbReference type="Pfam" id="PF00443">
    <property type="entry name" value="UCH"/>
    <property type="match status" value="1"/>
</dbReference>
<dbReference type="InterPro" id="IPR018200">
    <property type="entry name" value="USP_CS"/>
</dbReference>
<evidence type="ECO:0000256" key="3">
    <source>
        <dbReference type="ARBA" id="ARBA00022786"/>
    </source>
</evidence>
<evidence type="ECO:0000256" key="4">
    <source>
        <dbReference type="ARBA" id="ARBA00022801"/>
    </source>
</evidence>
<comment type="similarity">
    <text evidence="6">Belongs to the peptidase C19 family.</text>
</comment>
<dbReference type="GO" id="GO:0061136">
    <property type="term" value="P:regulation of proteasomal protein catabolic process"/>
    <property type="evidence" value="ECO:0007669"/>
    <property type="project" value="TreeGrafter"/>
</dbReference>
<evidence type="ECO:0000256" key="2">
    <source>
        <dbReference type="ARBA" id="ARBA00022670"/>
    </source>
</evidence>
<keyword evidence="2 6" id="KW-0645">Protease</keyword>
<evidence type="ECO:0000313" key="9">
    <source>
        <dbReference type="Proteomes" id="UP000038040"/>
    </source>
</evidence>
<protein>
    <recommendedName>
        <fullName evidence="6">Ubiquitin carboxyl-terminal hydrolase</fullName>
        <ecNumber evidence="6">3.4.19.12</ecNumber>
    </recommendedName>
</protein>
<dbReference type="PROSITE" id="PS00973">
    <property type="entry name" value="USP_2"/>
    <property type="match status" value="1"/>
</dbReference>
<dbReference type="STRING" id="318479.A0A158Q557"/>
<dbReference type="OrthoDB" id="333239at2759"/>
<evidence type="ECO:0000256" key="6">
    <source>
        <dbReference type="RuleBase" id="RU366025"/>
    </source>
</evidence>
<reference evidence="11" key="1">
    <citation type="submission" date="2016-04" db="UniProtKB">
        <authorList>
            <consortium name="WormBaseParasite"/>
        </authorList>
    </citation>
    <scope>IDENTIFICATION</scope>
</reference>